<feature type="compositionally biased region" description="Low complexity" evidence="1">
    <location>
        <begin position="320"/>
        <end position="341"/>
    </location>
</feature>
<evidence type="ECO:0000313" key="2">
    <source>
        <dbReference type="EMBL" id="ORY65486.1"/>
    </source>
</evidence>
<dbReference type="InParanoid" id="A0A1Y2E2E3"/>
<comment type="caution">
    <text evidence="2">The sequence shown here is derived from an EMBL/GenBank/DDBJ whole genome shotgun (WGS) entry which is preliminary data.</text>
</comment>
<dbReference type="OrthoDB" id="5243589at2759"/>
<feature type="region of interest" description="Disordered" evidence="1">
    <location>
        <begin position="188"/>
        <end position="495"/>
    </location>
</feature>
<sequence length="885" mass="96689">MAEEVERLVVAPFREIVEKANQAIVNAGDADEHVSAPMLKAAQNLAKEGERALKKIEPLCKKNNDDYGSNFVDAIKEHDGIGQFRSELEDLLWDFDDYIEPDEFDGDKFSELQKASRHAAPKIVDILKRMKLVAPAPTLAPLQPSRAVSPSPMDMSRDGASIIIDAPPSSSEKTMDEVELQLSNMMGAQAGPDQGLKGASNARPVDRSNSNRSRISDRASEPPPRPPSTNPWEVGNPPPGSPDRQLDEGDPTERRLPVTPGDSPTLPLIQPRMSQGSELKQQQQQQHSPSLSQSVSYNSAGSMQWQNNRLRTGSTPPPLNGSGQSSNPSSSGSMRLSRPPSNGSSVFANGPPSIPEHSAVDNHTHTNASAGNPSFYPQVGESFGHNHPQRQPSTDSFNSSIFDCVPYDGATSPVPSTQRTSSVISTTPGSPYSPGNRISQPPQYSANPPVYQNQSISTNYPDTIVNQSSSTLTPQPQGQSRADSTPAVPEARRMDDPGIIPVESEAIPPMPSRAPDCSIGPYSSFYQLKGFCKGAEEAVKGELGFKRIKRPVGGFSMMVVAKCNHCLFELDYRSVEQDLNNDSSGNFTSHGIGFRLRILQKSHLPIKNIDEQLYGCVFCIQTGQTIEESDSTVFFNQKQLFAHMARHPRPLPAVPGLTIVEGADMHSHSRDNFDLYFPNPPVQTVMQGIAREIGKLPTAVATETRKNANGILRSPPDRGTALQFAVGARIVGIEFPLRYDGKWGIGWHDGVRAAFEADSVRLDPPPRNEVRMQGTSNMQALARWKWNQSGEGNWLKFNKGETIKNISWSYTDHWCWSGTSSKGWGIFPQSHIEPKSLKTVNHSDDTSVNSAEGKSVLSRFSIRKNADRKFGSVSSGDSGPNIHIY</sequence>
<protein>
    <recommendedName>
        <fullName evidence="4">SH3 domain-containing protein</fullName>
    </recommendedName>
</protein>
<feature type="compositionally biased region" description="Low complexity" evidence="1">
    <location>
        <begin position="274"/>
        <end position="296"/>
    </location>
</feature>
<evidence type="ECO:0008006" key="4">
    <source>
        <dbReference type="Google" id="ProtNLM"/>
    </source>
</evidence>
<dbReference type="Proteomes" id="UP000193689">
    <property type="component" value="Unassembled WGS sequence"/>
</dbReference>
<evidence type="ECO:0000256" key="1">
    <source>
        <dbReference type="SAM" id="MobiDB-lite"/>
    </source>
</evidence>
<accession>A0A1Y2E2E3</accession>
<feature type="compositionally biased region" description="Basic and acidic residues" evidence="1">
    <location>
        <begin position="244"/>
        <end position="256"/>
    </location>
</feature>
<evidence type="ECO:0000313" key="3">
    <source>
        <dbReference type="Proteomes" id="UP000193689"/>
    </source>
</evidence>
<name>A0A1Y2E2E3_9PEZI</name>
<dbReference type="EMBL" id="MCFJ01000006">
    <property type="protein sequence ID" value="ORY65486.1"/>
    <property type="molecule type" value="Genomic_DNA"/>
</dbReference>
<gene>
    <name evidence="2" type="ORF">BCR38DRAFT_484903</name>
</gene>
<dbReference type="STRING" id="1141098.A0A1Y2E2E3"/>
<feature type="compositionally biased region" description="Polar residues" evidence="1">
    <location>
        <begin position="413"/>
        <end position="430"/>
    </location>
</feature>
<dbReference type="GeneID" id="63780017"/>
<feature type="region of interest" description="Disordered" evidence="1">
    <location>
        <begin position="141"/>
        <end position="175"/>
    </location>
</feature>
<organism evidence="2 3">
    <name type="scientific">Pseudomassariella vexata</name>
    <dbReference type="NCBI Taxonomy" id="1141098"/>
    <lineage>
        <taxon>Eukaryota</taxon>
        <taxon>Fungi</taxon>
        <taxon>Dikarya</taxon>
        <taxon>Ascomycota</taxon>
        <taxon>Pezizomycotina</taxon>
        <taxon>Sordariomycetes</taxon>
        <taxon>Xylariomycetidae</taxon>
        <taxon>Amphisphaeriales</taxon>
        <taxon>Pseudomassariaceae</taxon>
        <taxon>Pseudomassariella</taxon>
    </lineage>
</organism>
<feature type="compositionally biased region" description="Polar residues" evidence="1">
    <location>
        <begin position="436"/>
        <end position="483"/>
    </location>
</feature>
<dbReference type="SUPFAM" id="SSF50044">
    <property type="entry name" value="SH3-domain"/>
    <property type="match status" value="1"/>
</dbReference>
<feature type="compositionally biased region" description="Low complexity" evidence="1">
    <location>
        <begin position="160"/>
        <end position="171"/>
    </location>
</feature>
<dbReference type="RefSeq" id="XP_040716638.1">
    <property type="nucleotide sequence ID" value="XM_040863805.1"/>
</dbReference>
<dbReference type="InterPro" id="IPR036028">
    <property type="entry name" value="SH3-like_dom_sf"/>
</dbReference>
<proteinExistence type="predicted"/>
<feature type="compositionally biased region" description="Polar residues" evidence="1">
    <location>
        <begin position="389"/>
        <end position="401"/>
    </location>
</feature>
<feature type="compositionally biased region" description="Polar residues" evidence="1">
    <location>
        <begin position="297"/>
        <end position="314"/>
    </location>
</feature>
<keyword evidence="3" id="KW-1185">Reference proteome</keyword>
<dbReference type="AlphaFoldDB" id="A0A1Y2E2E3"/>
<reference evidence="2 3" key="1">
    <citation type="submission" date="2016-07" db="EMBL/GenBank/DDBJ databases">
        <title>Pervasive Adenine N6-methylation of Active Genes in Fungi.</title>
        <authorList>
            <consortium name="DOE Joint Genome Institute"/>
            <person name="Mondo S.J."/>
            <person name="Dannebaum R.O."/>
            <person name="Kuo R.C."/>
            <person name="Labutti K."/>
            <person name="Haridas S."/>
            <person name="Kuo A."/>
            <person name="Salamov A."/>
            <person name="Ahrendt S.R."/>
            <person name="Lipzen A."/>
            <person name="Sullivan W."/>
            <person name="Andreopoulos W.B."/>
            <person name="Clum A."/>
            <person name="Lindquist E."/>
            <person name="Daum C."/>
            <person name="Ramamoorthy G.K."/>
            <person name="Gryganskyi A."/>
            <person name="Culley D."/>
            <person name="Magnuson J.K."/>
            <person name="James T.Y."/>
            <person name="O'Malley M.A."/>
            <person name="Stajich J.E."/>
            <person name="Spatafora J.W."/>
            <person name="Visel A."/>
            <person name="Grigoriev I.V."/>
        </authorList>
    </citation>
    <scope>NUCLEOTIDE SEQUENCE [LARGE SCALE GENOMIC DNA]</scope>
    <source>
        <strain evidence="2 3">CBS 129021</strain>
    </source>
</reference>